<evidence type="ECO:0000256" key="1">
    <source>
        <dbReference type="SAM" id="Phobius"/>
    </source>
</evidence>
<accession>A0A7W2ECA2</accession>
<evidence type="ECO:0000313" key="3">
    <source>
        <dbReference type="Proteomes" id="UP000523682"/>
    </source>
</evidence>
<dbReference type="EMBL" id="JACDTZ010000002">
    <property type="protein sequence ID" value="MBA5245063.1"/>
    <property type="molecule type" value="Genomic_DNA"/>
</dbReference>
<sequence>MTAYHLLGREGARHVAWWRPLLEFVVVFVLFFGIFAAMLALFDAADQVFNPALKAMGDFEFVDTPWLALAAGSMYAATIPAAFLAARVRGRRQPLCGRRSIAFGGASSE</sequence>
<dbReference type="RefSeq" id="WP_181889736.1">
    <property type="nucleotide sequence ID" value="NZ_CP170998.1"/>
</dbReference>
<reference evidence="2 3" key="1">
    <citation type="submission" date="2020-07" db="EMBL/GenBank/DDBJ databases">
        <title>Draft genome and description of Corynebacterium haemomassiliense strain Marseile-Q3615 sp. nov.</title>
        <authorList>
            <person name="Boxberger M."/>
            <person name="La Scola B."/>
        </authorList>
    </citation>
    <scope>NUCLEOTIDE SEQUENCE [LARGE SCALE GENOMIC DNA]</scope>
    <source>
        <strain evidence="2 3">Marseille-Q3615</strain>
    </source>
</reference>
<keyword evidence="1" id="KW-1133">Transmembrane helix</keyword>
<keyword evidence="3" id="KW-1185">Reference proteome</keyword>
<feature type="transmembrane region" description="Helical" evidence="1">
    <location>
        <begin position="21"/>
        <end position="45"/>
    </location>
</feature>
<organism evidence="2 3">
    <name type="scientific">Corynebacterium haemomassiliense</name>
    <dbReference type="NCBI Taxonomy" id="2754726"/>
    <lineage>
        <taxon>Bacteria</taxon>
        <taxon>Bacillati</taxon>
        <taxon>Actinomycetota</taxon>
        <taxon>Actinomycetes</taxon>
        <taxon>Mycobacteriales</taxon>
        <taxon>Corynebacteriaceae</taxon>
        <taxon>Corynebacterium</taxon>
    </lineage>
</organism>
<keyword evidence="1" id="KW-0812">Transmembrane</keyword>
<keyword evidence="1" id="KW-0472">Membrane</keyword>
<comment type="caution">
    <text evidence="2">The sequence shown here is derived from an EMBL/GenBank/DDBJ whole genome shotgun (WGS) entry which is preliminary data.</text>
</comment>
<dbReference type="AlphaFoldDB" id="A0A7W2ECA2"/>
<name>A0A7W2ECA2_9CORY</name>
<proteinExistence type="predicted"/>
<feature type="transmembrane region" description="Helical" evidence="1">
    <location>
        <begin position="65"/>
        <end position="85"/>
    </location>
</feature>
<gene>
    <name evidence="2" type="ORF">H0193_09650</name>
</gene>
<evidence type="ECO:0000313" key="2">
    <source>
        <dbReference type="EMBL" id="MBA5245063.1"/>
    </source>
</evidence>
<protein>
    <submittedName>
        <fullName evidence="2">Uncharacterized protein</fullName>
    </submittedName>
</protein>
<dbReference type="Proteomes" id="UP000523682">
    <property type="component" value="Unassembled WGS sequence"/>
</dbReference>